<keyword evidence="3" id="KW-1185">Reference proteome</keyword>
<sequence>MRHTWPCFRFLQGLIDLERHHHEDVANNGDKRKRSSEKDNYDDLKEPKRGEVRAVKLCCCHAPLTTTQSSAFQHR</sequence>
<comment type="caution">
    <text evidence="2">The sequence shown here is derived from an EMBL/GenBank/DDBJ whole genome shotgun (WGS) entry which is preliminary data.</text>
</comment>
<evidence type="ECO:0000256" key="1">
    <source>
        <dbReference type="SAM" id="MobiDB-lite"/>
    </source>
</evidence>
<accession>A0A4Z2HDD7</accession>
<feature type="region of interest" description="Disordered" evidence="1">
    <location>
        <begin position="21"/>
        <end position="47"/>
    </location>
</feature>
<evidence type="ECO:0000313" key="3">
    <source>
        <dbReference type="Proteomes" id="UP000314294"/>
    </source>
</evidence>
<evidence type="ECO:0000313" key="2">
    <source>
        <dbReference type="EMBL" id="TNN62812.1"/>
    </source>
</evidence>
<gene>
    <name evidence="2" type="ORF">EYF80_026887</name>
</gene>
<proteinExistence type="predicted"/>
<organism evidence="2 3">
    <name type="scientific">Liparis tanakae</name>
    <name type="common">Tanaka's snailfish</name>
    <dbReference type="NCBI Taxonomy" id="230148"/>
    <lineage>
        <taxon>Eukaryota</taxon>
        <taxon>Metazoa</taxon>
        <taxon>Chordata</taxon>
        <taxon>Craniata</taxon>
        <taxon>Vertebrata</taxon>
        <taxon>Euteleostomi</taxon>
        <taxon>Actinopterygii</taxon>
        <taxon>Neopterygii</taxon>
        <taxon>Teleostei</taxon>
        <taxon>Neoteleostei</taxon>
        <taxon>Acanthomorphata</taxon>
        <taxon>Eupercaria</taxon>
        <taxon>Perciformes</taxon>
        <taxon>Cottioidei</taxon>
        <taxon>Cottales</taxon>
        <taxon>Liparidae</taxon>
        <taxon>Liparis</taxon>
    </lineage>
</organism>
<dbReference type="AlphaFoldDB" id="A0A4Z2HDD7"/>
<protein>
    <submittedName>
        <fullName evidence="2">Uncharacterized protein</fullName>
    </submittedName>
</protein>
<name>A0A4Z2HDD7_9TELE</name>
<dbReference type="Proteomes" id="UP000314294">
    <property type="component" value="Unassembled WGS sequence"/>
</dbReference>
<reference evidence="2 3" key="1">
    <citation type="submission" date="2019-03" db="EMBL/GenBank/DDBJ databases">
        <title>First draft genome of Liparis tanakae, snailfish: a comprehensive survey of snailfish specific genes.</title>
        <authorList>
            <person name="Kim W."/>
            <person name="Song I."/>
            <person name="Jeong J.-H."/>
            <person name="Kim D."/>
            <person name="Kim S."/>
            <person name="Ryu S."/>
            <person name="Song J.Y."/>
            <person name="Lee S.K."/>
        </authorList>
    </citation>
    <scope>NUCLEOTIDE SEQUENCE [LARGE SCALE GENOMIC DNA]</scope>
    <source>
        <tissue evidence="2">Muscle</tissue>
    </source>
</reference>
<dbReference type="EMBL" id="SRLO01000285">
    <property type="protein sequence ID" value="TNN62812.1"/>
    <property type="molecule type" value="Genomic_DNA"/>
</dbReference>
<feature type="compositionally biased region" description="Basic and acidic residues" evidence="1">
    <location>
        <begin position="36"/>
        <end position="47"/>
    </location>
</feature>